<sequence length="292" mass="32184">MALVPGTSKEDEPWPKDSPGYSWHPESPRLTNTLWKDREEIGKVEGHKDVQVSTFLPCVLLLPYPPNCPNSPAVFIQVVSQKSHLPSIVVEASEVNEEDHGGLQWPHEELLLLTDDDEGEAEAFFQDQSEEPGWAWSPQDPSEPLRIFNPGLSWGQEQEDQQACWIPEITECQEAPKPCPLWDPATGSNIYRSCIVEYSHFPSLNTFGGAEEETVQAPEGVEPGAATETPGSRGCDRRRVDHAAPPQEEGVQCTCQHYSVGEETQKTSAADPTCPERKGSHGSGSPFKASQD</sequence>
<dbReference type="Proteomes" id="UP001732720">
    <property type="component" value="Chromosome 1"/>
</dbReference>
<accession>A0AC58KES9</accession>
<organism evidence="1 2">
    <name type="scientific">Castor canadensis</name>
    <name type="common">American beaver</name>
    <dbReference type="NCBI Taxonomy" id="51338"/>
    <lineage>
        <taxon>Eukaryota</taxon>
        <taxon>Metazoa</taxon>
        <taxon>Chordata</taxon>
        <taxon>Craniata</taxon>
        <taxon>Vertebrata</taxon>
        <taxon>Euteleostomi</taxon>
        <taxon>Mammalia</taxon>
        <taxon>Eutheria</taxon>
        <taxon>Euarchontoglires</taxon>
        <taxon>Glires</taxon>
        <taxon>Rodentia</taxon>
        <taxon>Castorimorpha</taxon>
        <taxon>Castoridae</taxon>
        <taxon>Castor</taxon>
    </lineage>
</organism>
<name>A0AC58KES9_CASCN</name>
<dbReference type="RefSeq" id="XP_073903414.1">
    <property type="nucleotide sequence ID" value="XM_074047313.1"/>
</dbReference>
<proteinExistence type="predicted"/>
<evidence type="ECO:0000313" key="2">
    <source>
        <dbReference type="RefSeq" id="XP_073903414.1"/>
    </source>
</evidence>
<evidence type="ECO:0000313" key="1">
    <source>
        <dbReference type="Proteomes" id="UP001732720"/>
    </source>
</evidence>
<protein>
    <submittedName>
        <fullName evidence="2">LBH domain-containing protein 1 isoform X1</fullName>
    </submittedName>
</protein>
<reference evidence="2" key="1">
    <citation type="submission" date="2025-08" db="UniProtKB">
        <authorList>
            <consortium name="RefSeq"/>
        </authorList>
    </citation>
    <scope>IDENTIFICATION</scope>
</reference>
<keyword evidence="1" id="KW-1185">Reference proteome</keyword>
<gene>
    <name evidence="2" type="primary">Lbhd1</name>
</gene>